<evidence type="ECO:0000256" key="5">
    <source>
        <dbReference type="ARBA" id="ARBA00024195"/>
    </source>
</evidence>
<dbReference type="PROSITE" id="PS00135">
    <property type="entry name" value="TRYPSIN_SER"/>
    <property type="match status" value="1"/>
</dbReference>
<dbReference type="GeneTree" id="ENSGT00910000144271"/>
<keyword evidence="3 6" id="KW-0720">Serine protease</keyword>
<name>A0A3Q0QR07_AMPCI</name>
<dbReference type="PROSITE" id="PS00134">
    <property type="entry name" value="TRYPSIN_HIS"/>
    <property type="match status" value="1"/>
</dbReference>
<dbReference type="FunFam" id="2.40.10.10:FF:000002">
    <property type="entry name" value="Transmembrane protease serine"/>
    <property type="match status" value="1"/>
</dbReference>
<dbReference type="GO" id="GO:0004252">
    <property type="term" value="F:serine-type endopeptidase activity"/>
    <property type="evidence" value="ECO:0007669"/>
    <property type="project" value="InterPro"/>
</dbReference>
<dbReference type="PROSITE" id="PS50240">
    <property type="entry name" value="TRYPSIN_DOM"/>
    <property type="match status" value="1"/>
</dbReference>
<reference evidence="8" key="1">
    <citation type="submission" date="2025-08" db="UniProtKB">
        <authorList>
            <consortium name="Ensembl"/>
        </authorList>
    </citation>
    <scope>IDENTIFICATION</scope>
</reference>
<feature type="domain" description="Peptidase S1" evidence="7">
    <location>
        <begin position="29"/>
        <end position="243"/>
    </location>
</feature>
<evidence type="ECO:0000256" key="6">
    <source>
        <dbReference type="RuleBase" id="RU363034"/>
    </source>
</evidence>
<dbReference type="InterPro" id="IPR033116">
    <property type="entry name" value="TRYPSIN_SER"/>
</dbReference>
<dbReference type="PANTHER" id="PTHR24271">
    <property type="entry name" value="KALLIKREIN-RELATED"/>
    <property type="match status" value="1"/>
</dbReference>
<dbReference type="Pfam" id="PF00089">
    <property type="entry name" value="Trypsin"/>
    <property type="match status" value="1"/>
</dbReference>
<evidence type="ECO:0000259" key="7">
    <source>
        <dbReference type="PROSITE" id="PS50240"/>
    </source>
</evidence>
<evidence type="ECO:0000256" key="3">
    <source>
        <dbReference type="ARBA" id="ARBA00022825"/>
    </source>
</evidence>
<dbReference type="Gene3D" id="2.40.10.10">
    <property type="entry name" value="Trypsin-like serine proteases"/>
    <property type="match status" value="1"/>
</dbReference>
<dbReference type="AlphaFoldDB" id="A0A3Q0QR07"/>
<organism evidence="8 9">
    <name type="scientific">Amphilophus citrinellus</name>
    <name type="common">Midas cichlid</name>
    <name type="synonym">Cichlasoma citrinellum</name>
    <dbReference type="NCBI Taxonomy" id="61819"/>
    <lineage>
        <taxon>Eukaryota</taxon>
        <taxon>Metazoa</taxon>
        <taxon>Chordata</taxon>
        <taxon>Craniata</taxon>
        <taxon>Vertebrata</taxon>
        <taxon>Euteleostomi</taxon>
        <taxon>Actinopterygii</taxon>
        <taxon>Neopterygii</taxon>
        <taxon>Teleostei</taxon>
        <taxon>Neoteleostei</taxon>
        <taxon>Acanthomorphata</taxon>
        <taxon>Ovalentaria</taxon>
        <taxon>Cichlomorphae</taxon>
        <taxon>Cichliformes</taxon>
        <taxon>Cichlidae</taxon>
        <taxon>New World cichlids</taxon>
        <taxon>Cichlasomatinae</taxon>
        <taxon>Heroini</taxon>
        <taxon>Amphilophus</taxon>
    </lineage>
</organism>
<evidence type="ECO:0000256" key="4">
    <source>
        <dbReference type="ARBA" id="ARBA00023157"/>
    </source>
</evidence>
<keyword evidence="2 6" id="KW-0378">Hydrolase</keyword>
<dbReference type="InterPro" id="IPR043504">
    <property type="entry name" value="Peptidase_S1_PA_chymotrypsin"/>
</dbReference>
<reference evidence="8" key="2">
    <citation type="submission" date="2025-09" db="UniProtKB">
        <authorList>
            <consortium name="Ensembl"/>
        </authorList>
    </citation>
    <scope>IDENTIFICATION</scope>
</reference>
<dbReference type="PRINTS" id="PR00722">
    <property type="entry name" value="CHYMOTRYPSIN"/>
</dbReference>
<dbReference type="InterPro" id="IPR001314">
    <property type="entry name" value="Peptidase_S1A"/>
</dbReference>
<proteinExistence type="inferred from homology"/>
<keyword evidence="1 6" id="KW-0645">Protease</keyword>
<dbReference type="Ensembl" id="ENSACIT00000000824.1">
    <property type="protein sequence ID" value="ENSACIP00000000787.1"/>
    <property type="gene ID" value="ENSACIG00000000654.1"/>
</dbReference>
<keyword evidence="4" id="KW-1015">Disulfide bond</keyword>
<dbReference type="Proteomes" id="UP000261340">
    <property type="component" value="Unplaced"/>
</dbReference>
<dbReference type="GO" id="GO:0006508">
    <property type="term" value="P:proteolysis"/>
    <property type="evidence" value="ECO:0007669"/>
    <property type="project" value="UniProtKB-KW"/>
</dbReference>
<dbReference type="PANTHER" id="PTHR24271:SF87">
    <property type="entry name" value="ARGININE ESTERASE-LIKE-RELATED"/>
    <property type="match status" value="1"/>
</dbReference>
<dbReference type="InterPro" id="IPR009003">
    <property type="entry name" value="Peptidase_S1_PA"/>
</dbReference>
<accession>A0A3Q0QR07</accession>
<evidence type="ECO:0000256" key="2">
    <source>
        <dbReference type="ARBA" id="ARBA00022801"/>
    </source>
</evidence>
<evidence type="ECO:0000256" key="1">
    <source>
        <dbReference type="ARBA" id="ARBA00022670"/>
    </source>
</evidence>
<protein>
    <recommendedName>
        <fullName evidence="7">Peptidase S1 domain-containing protein</fullName>
    </recommendedName>
</protein>
<sequence>TQKLLLLLLLLLLLFSTFIVVYFSLGSEIIKGRKAEEKEMLYMASVQDDSGHICGGFLVSEYFVMTAAHCAEKNPTSVVLGTHNLKEVEDKMRYSVQMCKHHSYKNVISGNDIMLLKLIKPIRLPRRNVNLKENKTCSVAGWGAVNSREENTNELQVADVPIINMKRCQNLWRDILPANVICAGGYFQKQGICQGDSGGPLVCDRVAVGVVSFNNQKICDYPNVPNIYTEISKFLSWIKPILKKKKC</sequence>
<dbReference type="CDD" id="cd00190">
    <property type="entry name" value="Tryp_SPc"/>
    <property type="match status" value="1"/>
</dbReference>
<keyword evidence="9" id="KW-1185">Reference proteome</keyword>
<evidence type="ECO:0000313" key="8">
    <source>
        <dbReference type="Ensembl" id="ENSACIP00000000787.1"/>
    </source>
</evidence>
<evidence type="ECO:0000313" key="9">
    <source>
        <dbReference type="Proteomes" id="UP000261340"/>
    </source>
</evidence>
<dbReference type="SUPFAM" id="SSF50494">
    <property type="entry name" value="Trypsin-like serine proteases"/>
    <property type="match status" value="1"/>
</dbReference>
<dbReference type="InterPro" id="IPR001254">
    <property type="entry name" value="Trypsin_dom"/>
</dbReference>
<dbReference type="InterPro" id="IPR018114">
    <property type="entry name" value="TRYPSIN_HIS"/>
</dbReference>
<comment type="similarity">
    <text evidence="5">Belongs to the peptidase S1 family. CLIP subfamily.</text>
</comment>
<dbReference type="SMART" id="SM00020">
    <property type="entry name" value="Tryp_SPc"/>
    <property type="match status" value="1"/>
</dbReference>